<dbReference type="EMBL" id="CAMXCT030001021">
    <property type="protein sequence ID" value="CAL4773128.1"/>
    <property type="molecule type" value="Genomic_DNA"/>
</dbReference>
<comment type="caution">
    <text evidence="3">The sequence shown here is derived from an EMBL/GenBank/DDBJ whole genome shotgun (WGS) entry which is preliminary data.</text>
</comment>
<feature type="compositionally biased region" description="Acidic residues" evidence="1">
    <location>
        <begin position="375"/>
        <end position="398"/>
    </location>
</feature>
<dbReference type="AlphaFoldDB" id="A0A9P1C6B9"/>
<dbReference type="EMBL" id="CAMXCT020001021">
    <property type="protein sequence ID" value="CAL1139191.1"/>
    <property type="molecule type" value="Genomic_DNA"/>
</dbReference>
<reference evidence="4" key="2">
    <citation type="submission" date="2024-04" db="EMBL/GenBank/DDBJ databases">
        <authorList>
            <person name="Chen Y."/>
            <person name="Shah S."/>
            <person name="Dougan E. K."/>
            <person name="Thang M."/>
            <person name="Chan C."/>
        </authorList>
    </citation>
    <scope>NUCLEOTIDE SEQUENCE [LARGE SCALE GENOMIC DNA]</scope>
</reference>
<dbReference type="InterPro" id="IPR046341">
    <property type="entry name" value="SET_dom_sf"/>
</dbReference>
<accession>A0A9P1C6B9</accession>
<feature type="compositionally biased region" description="Polar residues" evidence="1">
    <location>
        <begin position="425"/>
        <end position="436"/>
    </location>
</feature>
<organism evidence="3">
    <name type="scientific">Cladocopium goreaui</name>
    <dbReference type="NCBI Taxonomy" id="2562237"/>
    <lineage>
        <taxon>Eukaryota</taxon>
        <taxon>Sar</taxon>
        <taxon>Alveolata</taxon>
        <taxon>Dinophyceae</taxon>
        <taxon>Suessiales</taxon>
        <taxon>Symbiodiniaceae</taxon>
        <taxon>Cladocopium</taxon>
    </lineage>
</organism>
<name>A0A9P1C6B9_9DINO</name>
<dbReference type="OrthoDB" id="440097at2759"/>
<keyword evidence="5" id="KW-1185">Reference proteome</keyword>
<feature type="transmembrane region" description="Helical" evidence="2">
    <location>
        <begin position="889"/>
        <end position="910"/>
    </location>
</feature>
<feature type="transmembrane region" description="Helical" evidence="2">
    <location>
        <begin position="788"/>
        <end position="821"/>
    </location>
</feature>
<keyword evidence="2" id="KW-0472">Membrane</keyword>
<proteinExistence type="predicted"/>
<protein>
    <submittedName>
        <fullName evidence="3">Uncharacterized protein</fullName>
    </submittedName>
</protein>
<evidence type="ECO:0000256" key="1">
    <source>
        <dbReference type="SAM" id="MobiDB-lite"/>
    </source>
</evidence>
<reference evidence="3" key="1">
    <citation type="submission" date="2022-10" db="EMBL/GenBank/DDBJ databases">
        <authorList>
            <person name="Chen Y."/>
            <person name="Dougan E. K."/>
            <person name="Chan C."/>
            <person name="Rhodes N."/>
            <person name="Thang M."/>
        </authorList>
    </citation>
    <scope>NUCLEOTIDE SEQUENCE</scope>
</reference>
<gene>
    <name evidence="3" type="ORF">C1SCF055_LOCUS13222</name>
</gene>
<evidence type="ECO:0000313" key="4">
    <source>
        <dbReference type="EMBL" id="CAL1139191.1"/>
    </source>
</evidence>
<keyword evidence="2" id="KW-0812">Transmembrane</keyword>
<dbReference type="Gene3D" id="3.90.1410.10">
    <property type="entry name" value="set domain protein methyltransferase, domain 1"/>
    <property type="match status" value="1"/>
</dbReference>
<evidence type="ECO:0000256" key="2">
    <source>
        <dbReference type="SAM" id="Phobius"/>
    </source>
</evidence>
<evidence type="ECO:0000313" key="5">
    <source>
        <dbReference type="Proteomes" id="UP001152797"/>
    </source>
</evidence>
<dbReference type="Proteomes" id="UP001152797">
    <property type="component" value="Unassembled WGS sequence"/>
</dbReference>
<feature type="region of interest" description="Disordered" evidence="1">
    <location>
        <begin position="372"/>
        <end position="446"/>
    </location>
</feature>
<sequence length="994" mass="112661">MAKVKKKLKAVGAKKAWEFSCGWGKVKKKVKERLPSLREWLAEQGAEGLENLEVRALHEGLESPQAVFLTKDVEKNEVILRLPEECLLDAEKALNDEVLCKAREQLQRWKSEASMAFFVCLRLLRATHRSDPWCSLATLCTSSTTGAGRWSEAFQSMMAKTSLKEHLDASQRELKTWHSALQRLVKEGFDCNFTLESLGLARDFWYANSWSGKVLPWYSWLVQPASANVSLNDAYELVALTPIKAGTQLSLDASLDNTQLLLRHGVVLNENLKDEIQLKLLTPERTISLSRVGIPAQVVDQIEEEQNTQLFVSILKSTLEQRRSVKESLKILPQTLNFTVCKGALQRRRKQFLETFLEGQLAILQATLEQMQDAEQAEDADEVQGEEATGEEAEESPDEEVHREGATRFAQIEQNIKTMTEDYTRGTTEVRSQMRQPGSKATGGKNRVQLARVVRCQHMAVLDGSKVFQRFGDFSRGLLHQMKAGVRDLKHKAADAALTLKETHEQRAVDYVRELAASDEDLQDVAQNAMEAKASTSAERLWTQICKDAHTDHEEQLDEIDSEEASGMLEVEVVKLGTHDFPLLRPDRKVAEKAVLLLTLMESRSKSLKEEKAAKFQVTELLGTDLVIYTFDRASPKFAIGMEDKACCGGCVLPLSAILQPDQGSFPSALYSSFSCERFEVQLQLQLLPLQLLRGRRKLQIGEVSGINTPQETFGHIVLKLKLTLKQSPAKLFLSPLSGVPRETLESKGHVSDPFSVIKACGLSVARLQTALRMDPLKAALHEMRENWLLAIWWSALMLMAPLWTWPFIFNIFLATFAWTLNRCQRRCCVRHLYADEGEEKKEDADVVKEAVKASLHIMQFTENLNKAAAQIEKFTFALGLEDRCLSSIFLMLCFTFAVPMSFVTIIFQWIFTTGLWRYLLWLPGSFVVLPEAVREVLHQGLKHLEEMKQEMCGDDFERRLQGFWQRVPDDAEASHLHLYKRYVFRGKPVRESL</sequence>
<dbReference type="EMBL" id="CAMXCT010001021">
    <property type="protein sequence ID" value="CAI3985816.1"/>
    <property type="molecule type" value="Genomic_DNA"/>
</dbReference>
<dbReference type="SUPFAM" id="SSF82199">
    <property type="entry name" value="SET domain"/>
    <property type="match status" value="1"/>
</dbReference>
<keyword evidence="2" id="KW-1133">Transmembrane helix</keyword>
<evidence type="ECO:0000313" key="3">
    <source>
        <dbReference type="EMBL" id="CAI3985816.1"/>
    </source>
</evidence>
<dbReference type="CDD" id="cd10527">
    <property type="entry name" value="SET_LSMT"/>
    <property type="match status" value="1"/>
</dbReference>